<keyword evidence="13" id="KW-1185">Reference proteome</keyword>
<keyword evidence="6 12" id="KW-0418">Kinase</keyword>
<accession>A0ABT4ASC2</accession>
<keyword evidence="7" id="KW-0067">ATP-binding</keyword>
<dbReference type="PANTHER" id="PTHR24421:SF10">
    <property type="entry name" value="NITRATE_NITRITE SENSOR PROTEIN NARQ"/>
    <property type="match status" value="1"/>
</dbReference>
<dbReference type="Proteomes" id="UP001151002">
    <property type="component" value="Unassembled WGS sequence"/>
</dbReference>
<feature type="transmembrane region" description="Helical" evidence="9">
    <location>
        <begin position="92"/>
        <end position="109"/>
    </location>
</feature>
<dbReference type="Pfam" id="PF07730">
    <property type="entry name" value="HisKA_3"/>
    <property type="match status" value="1"/>
</dbReference>
<comment type="caution">
    <text evidence="12">The sequence shown here is derived from an EMBL/GenBank/DDBJ whole genome shotgun (WGS) entry which is preliminary data.</text>
</comment>
<dbReference type="Gene3D" id="1.20.5.1930">
    <property type="match status" value="1"/>
</dbReference>
<feature type="transmembrane region" description="Helical" evidence="9">
    <location>
        <begin position="54"/>
        <end position="80"/>
    </location>
</feature>
<dbReference type="RefSeq" id="WP_267560956.1">
    <property type="nucleotide sequence ID" value="NZ_JAPNTZ010000001.1"/>
</dbReference>
<evidence type="ECO:0000256" key="1">
    <source>
        <dbReference type="ARBA" id="ARBA00000085"/>
    </source>
</evidence>
<feature type="domain" description="Signal transduction histidine kinase subgroup 3 dimerisation and phosphoacceptor" evidence="11">
    <location>
        <begin position="153"/>
        <end position="216"/>
    </location>
</feature>
<reference evidence="12" key="1">
    <citation type="submission" date="2022-11" db="EMBL/GenBank/DDBJ databases">
        <authorList>
            <person name="Somphong A."/>
            <person name="Phongsopitanun W."/>
        </authorList>
    </citation>
    <scope>NUCLEOTIDE SEQUENCE</scope>
    <source>
        <strain evidence="12">Pm04-4</strain>
    </source>
</reference>
<organism evidence="12 13">
    <name type="scientific">Paractinoplanes pyxinae</name>
    <dbReference type="NCBI Taxonomy" id="2997416"/>
    <lineage>
        <taxon>Bacteria</taxon>
        <taxon>Bacillati</taxon>
        <taxon>Actinomycetota</taxon>
        <taxon>Actinomycetes</taxon>
        <taxon>Micromonosporales</taxon>
        <taxon>Micromonosporaceae</taxon>
        <taxon>Paractinoplanes</taxon>
    </lineage>
</organism>
<evidence type="ECO:0000256" key="4">
    <source>
        <dbReference type="ARBA" id="ARBA00022679"/>
    </source>
</evidence>
<evidence type="ECO:0000256" key="8">
    <source>
        <dbReference type="ARBA" id="ARBA00023012"/>
    </source>
</evidence>
<dbReference type="InterPro" id="IPR036890">
    <property type="entry name" value="HATPase_C_sf"/>
</dbReference>
<feature type="domain" description="Histidine kinase/HSP90-like ATPase" evidence="10">
    <location>
        <begin position="257"/>
        <end position="346"/>
    </location>
</feature>
<comment type="catalytic activity">
    <reaction evidence="1">
        <text>ATP + protein L-histidine = ADP + protein N-phospho-L-histidine.</text>
        <dbReference type="EC" id="2.7.13.3"/>
    </reaction>
</comment>
<dbReference type="Pfam" id="PF02518">
    <property type="entry name" value="HATPase_c"/>
    <property type="match status" value="1"/>
</dbReference>
<dbReference type="GO" id="GO:0016301">
    <property type="term" value="F:kinase activity"/>
    <property type="evidence" value="ECO:0007669"/>
    <property type="project" value="UniProtKB-KW"/>
</dbReference>
<gene>
    <name evidence="12" type="ORF">OWR29_03910</name>
</gene>
<keyword evidence="4" id="KW-0808">Transferase</keyword>
<keyword evidence="9" id="KW-0812">Transmembrane</keyword>
<dbReference type="InterPro" id="IPR050482">
    <property type="entry name" value="Sensor_HK_TwoCompSys"/>
</dbReference>
<evidence type="ECO:0000256" key="5">
    <source>
        <dbReference type="ARBA" id="ARBA00022741"/>
    </source>
</evidence>
<protein>
    <recommendedName>
        <fullName evidence="2">histidine kinase</fullName>
        <ecNumber evidence="2">2.7.13.3</ecNumber>
    </recommendedName>
</protein>
<dbReference type="EMBL" id="JAPNTZ010000001">
    <property type="protein sequence ID" value="MCY1137131.1"/>
    <property type="molecule type" value="Genomic_DNA"/>
</dbReference>
<keyword evidence="9" id="KW-0472">Membrane</keyword>
<name>A0ABT4ASC2_9ACTN</name>
<dbReference type="InterPro" id="IPR011712">
    <property type="entry name" value="Sig_transdc_His_kin_sub3_dim/P"/>
</dbReference>
<evidence type="ECO:0000256" key="2">
    <source>
        <dbReference type="ARBA" id="ARBA00012438"/>
    </source>
</evidence>
<dbReference type="InterPro" id="IPR003594">
    <property type="entry name" value="HATPase_dom"/>
</dbReference>
<dbReference type="Gene3D" id="3.30.565.10">
    <property type="entry name" value="Histidine kinase-like ATPase, C-terminal domain"/>
    <property type="match status" value="1"/>
</dbReference>
<evidence type="ECO:0000259" key="11">
    <source>
        <dbReference type="Pfam" id="PF07730"/>
    </source>
</evidence>
<dbReference type="EC" id="2.7.13.3" evidence="2"/>
<sequence length="353" mass="37381">MRRRRVLDSAIDVALALTAAVAGVVLELRDPGWFPVAAQIAGAGSLLVRRRWPYVTAGVLVVLNVFVPVWATVLAPYALVAFTGERARWRPWAATGLLVVTFLIGARAWQIADPFSAPLVLLCSALLGLYARARASLAAEATRRATEQARADERVRLAGEMHDVVTHRLNLMVLQAGAMRMTAPDDTTREAADELRTAGVQALAELRDLVGVLRDGADPARAEGGDVAELVEQSRAVGLPVRLTITGDESTPSPAVQRTVVRVVQEALTNVHKHAPGAATEVTLAYADEGISVEVVNERSGRSPRELPSGGAGLTGLRYRVEMVGGSFAAGPAAGGGFRVSVRLPAYVPTAQP</sequence>
<evidence type="ECO:0000256" key="3">
    <source>
        <dbReference type="ARBA" id="ARBA00022553"/>
    </source>
</evidence>
<evidence type="ECO:0000313" key="12">
    <source>
        <dbReference type="EMBL" id="MCY1137131.1"/>
    </source>
</evidence>
<keyword evidence="3" id="KW-0597">Phosphoprotein</keyword>
<keyword evidence="9" id="KW-1133">Transmembrane helix</keyword>
<dbReference type="CDD" id="cd16917">
    <property type="entry name" value="HATPase_UhpB-NarQ-NarX-like"/>
    <property type="match status" value="1"/>
</dbReference>
<dbReference type="PANTHER" id="PTHR24421">
    <property type="entry name" value="NITRATE/NITRITE SENSOR PROTEIN NARX-RELATED"/>
    <property type="match status" value="1"/>
</dbReference>
<keyword evidence="8" id="KW-0902">Two-component regulatory system</keyword>
<proteinExistence type="predicted"/>
<dbReference type="SUPFAM" id="SSF55874">
    <property type="entry name" value="ATPase domain of HSP90 chaperone/DNA topoisomerase II/histidine kinase"/>
    <property type="match status" value="1"/>
</dbReference>
<keyword evidence="5" id="KW-0547">Nucleotide-binding</keyword>
<evidence type="ECO:0000256" key="7">
    <source>
        <dbReference type="ARBA" id="ARBA00022840"/>
    </source>
</evidence>
<evidence type="ECO:0000313" key="13">
    <source>
        <dbReference type="Proteomes" id="UP001151002"/>
    </source>
</evidence>
<evidence type="ECO:0000256" key="9">
    <source>
        <dbReference type="SAM" id="Phobius"/>
    </source>
</evidence>
<evidence type="ECO:0000259" key="10">
    <source>
        <dbReference type="Pfam" id="PF02518"/>
    </source>
</evidence>
<evidence type="ECO:0000256" key="6">
    <source>
        <dbReference type="ARBA" id="ARBA00022777"/>
    </source>
</evidence>